<evidence type="ECO:0000256" key="1">
    <source>
        <dbReference type="ARBA" id="ARBA00001947"/>
    </source>
</evidence>
<dbReference type="GO" id="GO:0016787">
    <property type="term" value="F:hydrolase activity"/>
    <property type="evidence" value="ECO:0007669"/>
    <property type="project" value="UniProtKB-KW"/>
</dbReference>
<dbReference type="Pfam" id="PF00753">
    <property type="entry name" value="Lactamase_B"/>
    <property type="match status" value="1"/>
</dbReference>
<protein>
    <recommendedName>
        <fullName evidence="6">Metallo-beta-lactamase domain-containing protein</fullName>
    </recommendedName>
</protein>
<dbReference type="SUPFAM" id="SSF56281">
    <property type="entry name" value="Metallo-hydrolase/oxidoreductase"/>
    <property type="match status" value="1"/>
</dbReference>
<evidence type="ECO:0000256" key="3">
    <source>
        <dbReference type="ARBA" id="ARBA00022723"/>
    </source>
</evidence>
<dbReference type="CDD" id="cd07730">
    <property type="entry name" value="metallo-hydrolase-like_MBL-fold"/>
    <property type="match status" value="1"/>
</dbReference>
<organism evidence="7 8">
    <name type="scientific">Oleoguttula mirabilis</name>
    <dbReference type="NCBI Taxonomy" id="1507867"/>
    <lineage>
        <taxon>Eukaryota</taxon>
        <taxon>Fungi</taxon>
        <taxon>Dikarya</taxon>
        <taxon>Ascomycota</taxon>
        <taxon>Pezizomycotina</taxon>
        <taxon>Dothideomycetes</taxon>
        <taxon>Dothideomycetidae</taxon>
        <taxon>Mycosphaerellales</taxon>
        <taxon>Teratosphaeriaceae</taxon>
        <taxon>Oleoguttula</taxon>
    </lineage>
</organism>
<proteinExistence type="inferred from homology"/>
<sequence length="324" mass="35969">MAMSETSFQLPPAGEGQVYVTISALQGGHLTLPEALFITDAEPEKRATVPSLSFLIQHPHKHPSEQPPSMTRLIFDLGLKRDLTGYAPAQQHHILQRQPVNLKPDVAESLRAGGLHPTDIDDIVVSHVHWDHIGTPSDFPNSRFVVGAGTLHVLEHGGGPLYPANIFNKNEFPLDRTYELPPVDSSTATIAAKRQTEHQWRPLANFPAALDYFGDGSVWILDTPGHITGHVNLLARTGVRQWVYLGGDCCHDTRILRGESGIAMYDDGRGGQRSVHMDTDAAKTSLSRLRELIKHAKEDKIEVIIAHDKQWMERNPHKFFPGKL</sequence>
<accession>A0AAV9JIQ5</accession>
<keyword evidence="5" id="KW-0862">Zinc</keyword>
<comment type="caution">
    <text evidence="7">The sequence shown here is derived from an EMBL/GenBank/DDBJ whole genome shotgun (WGS) entry which is preliminary data.</text>
</comment>
<evidence type="ECO:0000256" key="4">
    <source>
        <dbReference type="ARBA" id="ARBA00022801"/>
    </source>
</evidence>
<evidence type="ECO:0000259" key="6">
    <source>
        <dbReference type="SMART" id="SM00849"/>
    </source>
</evidence>
<evidence type="ECO:0000313" key="8">
    <source>
        <dbReference type="Proteomes" id="UP001324427"/>
    </source>
</evidence>
<keyword evidence="8" id="KW-1185">Reference proteome</keyword>
<dbReference type="SMART" id="SM00849">
    <property type="entry name" value="Lactamase_B"/>
    <property type="match status" value="1"/>
</dbReference>
<gene>
    <name evidence="7" type="ORF">LTR36_003476</name>
</gene>
<dbReference type="GO" id="GO:0046872">
    <property type="term" value="F:metal ion binding"/>
    <property type="evidence" value="ECO:0007669"/>
    <property type="project" value="UniProtKB-KW"/>
</dbReference>
<comment type="cofactor">
    <cofactor evidence="1">
        <name>Zn(2+)</name>
        <dbReference type="ChEBI" id="CHEBI:29105"/>
    </cofactor>
</comment>
<dbReference type="Proteomes" id="UP001324427">
    <property type="component" value="Unassembled WGS sequence"/>
</dbReference>
<evidence type="ECO:0000256" key="5">
    <source>
        <dbReference type="ARBA" id="ARBA00022833"/>
    </source>
</evidence>
<evidence type="ECO:0000256" key="2">
    <source>
        <dbReference type="ARBA" id="ARBA00007749"/>
    </source>
</evidence>
<keyword evidence="4" id="KW-0378">Hydrolase</keyword>
<dbReference type="InterPro" id="IPR001279">
    <property type="entry name" value="Metallo-B-lactamas"/>
</dbReference>
<comment type="similarity">
    <text evidence="2">Belongs to the metallo-beta-lactamase superfamily.</text>
</comment>
<dbReference type="InterPro" id="IPR036866">
    <property type="entry name" value="RibonucZ/Hydroxyglut_hydro"/>
</dbReference>
<evidence type="ECO:0000313" key="7">
    <source>
        <dbReference type="EMBL" id="KAK4545296.1"/>
    </source>
</evidence>
<keyword evidence="3" id="KW-0479">Metal-binding</keyword>
<name>A0AAV9JIQ5_9PEZI</name>
<dbReference type="PANTHER" id="PTHR42978">
    <property type="entry name" value="QUORUM-QUENCHING LACTONASE YTNP-RELATED-RELATED"/>
    <property type="match status" value="1"/>
</dbReference>
<dbReference type="PANTHER" id="PTHR42978:SF2">
    <property type="entry name" value="102 KBASES UNSTABLE REGION: FROM 1 TO 119443"/>
    <property type="match status" value="1"/>
</dbReference>
<dbReference type="EMBL" id="JAVFHQ010000020">
    <property type="protein sequence ID" value="KAK4545296.1"/>
    <property type="molecule type" value="Genomic_DNA"/>
</dbReference>
<dbReference type="Gene3D" id="3.60.15.10">
    <property type="entry name" value="Ribonuclease Z/Hydroxyacylglutathione hydrolase-like"/>
    <property type="match status" value="1"/>
</dbReference>
<reference evidence="7 8" key="1">
    <citation type="submission" date="2021-11" db="EMBL/GenBank/DDBJ databases">
        <title>Black yeast isolated from Biological Soil Crust.</title>
        <authorList>
            <person name="Kurbessoian T."/>
        </authorList>
    </citation>
    <scope>NUCLEOTIDE SEQUENCE [LARGE SCALE GENOMIC DNA]</scope>
    <source>
        <strain evidence="7 8">CCFEE 5522</strain>
    </source>
</reference>
<dbReference type="AlphaFoldDB" id="A0AAV9JIQ5"/>
<feature type="domain" description="Metallo-beta-lactamase" evidence="6">
    <location>
        <begin position="50"/>
        <end position="307"/>
    </location>
</feature>
<dbReference type="InterPro" id="IPR051013">
    <property type="entry name" value="MBL_superfamily_lactonases"/>
</dbReference>